<dbReference type="AlphaFoldDB" id="A0A382S5G9"/>
<proteinExistence type="predicted"/>
<name>A0A382S5G9_9ZZZZ</name>
<dbReference type="EMBL" id="UINC01126107">
    <property type="protein sequence ID" value="SVD04378.1"/>
    <property type="molecule type" value="Genomic_DNA"/>
</dbReference>
<organism evidence="1">
    <name type="scientific">marine metagenome</name>
    <dbReference type="NCBI Taxonomy" id="408172"/>
    <lineage>
        <taxon>unclassified sequences</taxon>
        <taxon>metagenomes</taxon>
        <taxon>ecological metagenomes</taxon>
    </lineage>
</organism>
<reference evidence="1" key="1">
    <citation type="submission" date="2018-05" db="EMBL/GenBank/DDBJ databases">
        <authorList>
            <person name="Lanie J.A."/>
            <person name="Ng W.-L."/>
            <person name="Kazmierczak K.M."/>
            <person name="Andrzejewski T.M."/>
            <person name="Davidsen T.M."/>
            <person name="Wayne K.J."/>
            <person name="Tettelin H."/>
            <person name="Glass J.I."/>
            <person name="Rusch D."/>
            <person name="Podicherti R."/>
            <person name="Tsui H.-C.T."/>
            <person name="Winkler M.E."/>
        </authorList>
    </citation>
    <scope>NUCLEOTIDE SEQUENCE</scope>
</reference>
<gene>
    <name evidence="1" type="ORF">METZ01_LOCUS357232</name>
</gene>
<evidence type="ECO:0000313" key="1">
    <source>
        <dbReference type="EMBL" id="SVD04378.1"/>
    </source>
</evidence>
<dbReference type="InterPro" id="IPR011008">
    <property type="entry name" value="Dimeric_a/b-barrel"/>
</dbReference>
<dbReference type="SUPFAM" id="SSF54909">
    <property type="entry name" value="Dimeric alpha+beta barrel"/>
    <property type="match status" value="1"/>
</dbReference>
<protein>
    <submittedName>
        <fullName evidence="1">Uncharacterized protein</fullName>
    </submittedName>
</protein>
<feature type="non-terminal residue" evidence="1">
    <location>
        <position position="1"/>
    </location>
</feature>
<accession>A0A382S5G9</accession>
<sequence length="221" mass="24342">AMASELKPDAIKGSSKKNKDSGIIALVGFGPMLWTLITPDAPVQGGFRSLDETEIEDVEVPGSEGDVFLYFSSEKDSLNRTLADKIKEQFGSRGNLVDELVLEGGVHSDIASEKEKVLIDKSKNLDTMQSSFIVTQKFKMNNNFLCDLPQHSFPCQVGSDLGNYIITFSNDPQKLEDRAESVPYPPVSRGFFFLPSLDLLTSLRMGGIRMGSLAINAKWKE</sequence>